<dbReference type="OrthoDB" id="9179688at2"/>
<organism evidence="1 2">
    <name type="scientific">Pseudoduganella namucuonensis</name>
    <dbReference type="NCBI Taxonomy" id="1035707"/>
    <lineage>
        <taxon>Bacteria</taxon>
        <taxon>Pseudomonadati</taxon>
        <taxon>Pseudomonadota</taxon>
        <taxon>Betaproteobacteria</taxon>
        <taxon>Burkholderiales</taxon>
        <taxon>Oxalobacteraceae</taxon>
        <taxon>Telluria group</taxon>
        <taxon>Pseudoduganella</taxon>
    </lineage>
</organism>
<sequence length="413" mass="48119">MEKLKRTTLVCALPDMIISSKSKNSTRSIQSSFVQYISEALTPQLKMVNRKIRFVNPRVVFADMTWRHDECDKLAEGTLILRTHLMPSTEQHQIQNVEISFITQERRIFKIFFKADIHFLKPLSEILPIGFSNRAPSDRYIDVPSDYAFVCDITRYGRVRLPMRMGRARALNLLKIINEIGTIDQPGFIPTWFIHGHHDFIFDEDWHDAMNHYTGRDYSWSNFVAQPIFQLSREAERILLEADKIDLGNKDATAYENWCASAIKTIFGSGFSEIRTEARKPGFNKRDVIGVNQEGSDFCRRILRDYKSRLVVFEIKNKDEMEKDDHTQVVYYSGGHFGEIVFIIYRPDTDGKIKKYQDLINYSYYVKKTLVVILPHSLLLNLLHSLAHTDTPTEIDEKLNTYLTDYILENIRA</sequence>
<dbReference type="RefSeq" id="WP_143133400.1">
    <property type="nucleotide sequence ID" value="NZ_FPBO01000047.1"/>
</dbReference>
<proteinExistence type="predicted"/>
<accession>A0A1I7M0W0</accession>
<reference evidence="2" key="1">
    <citation type="submission" date="2016-10" db="EMBL/GenBank/DDBJ databases">
        <authorList>
            <person name="Varghese N."/>
            <person name="Submissions S."/>
        </authorList>
    </citation>
    <scope>NUCLEOTIDE SEQUENCE [LARGE SCALE GENOMIC DNA]</scope>
    <source>
        <strain evidence="2">CGMCC 1.11014</strain>
    </source>
</reference>
<protein>
    <submittedName>
        <fullName evidence="1">Uncharacterized protein</fullName>
    </submittedName>
</protein>
<evidence type="ECO:0000313" key="1">
    <source>
        <dbReference type="EMBL" id="SFV15601.1"/>
    </source>
</evidence>
<dbReference type="AlphaFoldDB" id="A0A1I7M0W0"/>
<dbReference type="Proteomes" id="UP000199391">
    <property type="component" value="Unassembled WGS sequence"/>
</dbReference>
<name>A0A1I7M0W0_9BURK</name>
<dbReference type="EMBL" id="FPBO01000047">
    <property type="protein sequence ID" value="SFV15601.1"/>
    <property type="molecule type" value="Genomic_DNA"/>
</dbReference>
<keyword evidence="2" id="KW-1185">Reference proteome</keyword>
<gene>
    <name evidence="1" type="ORF">SAMN05216552_10474</name>
</gene>
<evidence type="ECO:0000313" key="2">
    <source>
        <dbReference type="Proteomes" id="UP000199391"/>
    </source>
</evidence>
<dbReference type="STRING" id="1035707.SAMN05216552_10474"/>